<evidence type="ECO:0000313" key="1">
    <source>
        <dbReference type="EMBL" id="GKX56565.1"/>
    </source>
</evidence>
<keyword evidence="2" id="KW-1185">Reference proteome</keyword>
<evidence type="ECO:0008006" key="3">
    <source>
        <dbReference type="Google" id="ProtNLM"/>
    </source>
</evidence>
<comment type="caution">
    <text evidence="1">The sequence shown here is derived from an EMBL/GenBank/DDBJ whole genome shotgun (WGS) entry which is preliminary data.</text>
</comment>
<dbReference type="Pfam" id="PF08238">
    <property type="entry name" value="Sel1"/>
    <property type="match status" value="7"/>
</dbReference>
<organism evidence="1 2">
    <name type="scientific">Leminorella grimontii</name>
    <dbReference type="NCBI Taxonomy" id="82981"/>
    <lineage>
        <taxon>Bacteria</taxon>
        <taxon>Pseudomonadati</taxon>
        <taxon>Pseudomonadota</taxon>
        <taxon>Gammaproteobacteria</taxon>
        <taxon>Enterobacterales</taxon>
        <taxon>Budviciaceae</taxon>
        <taxon>Leminorella</taxon>
    </lineage>
</organism>
<accession>A0AAV5N3A5</accession>
<protein>
    <recommendedName>
        <fullName evidence="3">Beta-lactamase</fullName>
    </recommendedName>
</protein>
<dbReference type="InterPro" id="IPR006597">
    <property type="entry name" value="Sel1-like"/>
</dbReference>
<reference evidence="1" key="1">
    <citation type="submission" date="2022-06" db="EMBL/GenBank/DDBJ databases">
        <title>Draft genome sequences of Leminorella grimontii str. JCM5902.</title>
        <authorList>
            <person name="Wakabayashi Y."/>
            <person name="Kojima K."/>
        </authorList>
    </citation>
    <scope>NUCLEOTIDE SEQUENCE</scope>
    <source>
        <strain evidence="1">JCM 5902</strain>
    </source>
</reference>
<evidence type="ECO:0000313" key="2">
    <source>
        <dbReference type="Proteomes" id="UP001058124"/>
    </source>
</evidence>
<dbReference type="Gene3D" id="1.25.40.10">
    <property type="entry name" value="Tetratricopeptide repeat domain"/>
    <property type="match status" value="3"/>
</dbReference>
<dbReference type="InterPro" id="IPR050767">
    <property type="entry name" value="Sel1_AlgK"/>
</dbReference>
<name>A0AAV5N3A5_9GAMM</name>
<sequence>MDSIEKGFQLKLALFGVILISPLVNAQTSWESYVSYDKCQVNVPVCQQAAKQGDIQSQYNLGKMYYTGEGVPQDYHMAKKLWEQASEKGNPQAQNGLGVLYYSNKGVQTRNIDFARNLFLQAALQGEYKALLNLGKMYDDKHATDQDLKKAAEGFHKFRNENKKQLEQQSNSGNADASYKLSRMYTDDEVLKSDLNQKIYYLEKAAKQGSASAQYEIGYIYYRGGYGLRSDPEKGRDYFIQAYNQGNSDAAYSLYEYYTYRDEPNTEKALKYLQKAAEQRHFRAIHQIAYYYYHGVEPYLKQDYKKAFQFYEILSTTLSNRAKYYLGNDYQLAAMYQLGIMYENGQGITKSREKALELFKTSCDGGYQKSCDVLNNKR</sequence>
<dbReference type="SMART" id="SM00671">
    <property type="entry name" value="SEL1"/>
    <property type="match status" value="8"/>
</dbReference>
<dbReference type="SUPFAM" id="SSF81901">
    <property type="entry name" value="HCP-like"/>
    <property type="match status" value="3"/>
</dbReference>
<dbReference type="Proteomes" id="UP001058124">
    <property type="component" value="Unassembled WGS sequence"/>
</dbReference>
<dbReference type="InterPro" id="IPR011990">
    <property type="entry name" value="TPR-like_helical_dom_sf"/>
</dbReference>
<dbReference type="AlphaFoldDB" id="A0AAV5N3A5"/>
<dbReference type="PANTHER" id="PTHR11102:SF160">
    <property type="entry name" value="ERAD-ASSOCIATED E3 UBIQUITIN-PROTEIN LIGASE COMPONENT HRD3"/>
    <property type="match status" value="1"/>
</dbReference>
<dbReference type="PANTHER" id="PTHR11102">
    <property type="entry name" value="SEL-1-LIKE PROTEIN"/>
    <property type="match status" value="1"/>
</dbReference>
<gene>
    <name evidence="1" type="ORF">SOASR030_26770</name>
</gene>
<dbReference type="EMBL" id="BRLH01000006">
    <property type="protein sequence ID" value="GKX56565.1"/>
    <property type="molecule type" value="Genomic_DNA"/>
</dbReference>
<dbReference type="RefSeq" id="WP_027274791.1">
    <property type="nucleotide sequence ID" value="NZ_BRLH01000006.1"/>
</dbReference>
<proteinExistence type="predicted"/>